<feature type="domain" description="Prophage endopeptidase tail N-terminal" evidence="2">
    <location>
        <begin position="16"/>
        <end position="83"/>
    </location>
</feature>
<dbReference type="Pfam" id="PF18994">
    <property type="entry name" value="Prophage_tailD1"/>
    <property type="match status" value="1"/>
</dbReference>
<dbReference type="STRING" id="940190.MPTP_1402"/>
<organism evidence="3 4">
    <name type="scientific">Melissococcus plutonius (strain ATCC 35311 / DSM 29964 / CIP 104052 / LMG 20360 / NCIMB 702443)</name>
    <dbReference type="NCBI Taxonomy" id="940190"/>
    <lineage>
        <taxon>Bacteria</taxon>
        <taxon>Bacillati</taxon>
        <taxon>Bacillota</taxon>
        <taxon>Bacilli</taxon>
        <taxon>Lactobacillales</taxon>
        <taxon>Enterococcaceae</taxon>
        <taxon>Melissococcus</taxon>
    </lineage>
</organism>
<dbReference type="RefSeq" id="WP_013774267.1">
    <property type="nucleotide sequence ID" value="NC_015516.1"/>
</dbReference>
<feature type="domain" description="Tail spike" evidence="1">
    <location>
        <begin position="89"/>
        <end position="330"/>
    </location>
</feature>
<dbReference type="OrthoDB" id="2311165at2"/>
<evidence type="ECO:0000313" key="3">
    <source>
        <dbReference type="EMBL" id="BAK21831.1"/>
    </source>
</evidence>
<dbReference type="HOGENOM" id="CLU_047947_0_0_9"/>
<evidence type="ECO:0000313" key="4">
    <source>
        <dbReference type="Proteomes" id="UP000008456"/>
    </source>
</evidence>
<dbReference type="Proteomes" id="UP000008456">
    <property type="component" value="Chromosome"/>
</dbReference>
<dbReference type="InterPro" id="IPR044051">
    <property type="entry name" value="Prophage_tail_N"/>
</dbReference>
<dbReference type="KEGG" id="mps:MPTP_1402"/>
<accession>F3YBF3</accession>
<gene>
    <name evidence="3" type="ordered locus">MPTP_1402</name>
</gene>
<evidence type="ECO:0000259" key="1">
    <source>
        <dbReference type="Pfam" id="PF06605"/>
    </source>
</evidence>
<proteinExistence type="predicted"/>
<dbReference type="AlphaFoldDB" id="F3YBF3"/>
<dbReference type="Gene3D" id="3.55.50.40">
    <property type="match status" value="1"/>
</dbReference>
<name>F3YBF3_MELPT</name>
<reference evidence="3 4" key="1">
    <citation type="journal article" date="2011" name="J. Bacteriol.">
        <title>Complete genome sequence of Melissococcus plutonius ATCC 35311.</title>
        <authorList>
            <person name="Okumura K."/>
            <person name="Arai R."/>
            <person name="Okura M."/>
            <person name="Kirikae T."/>
            <person name="Takamatsu D."/>
            <person name="Osaki M."/>
            <person name="Miyoshi-Akiyama T."/>
        </authorList>
    </citation>
    <scope>NUCLEOTIDE SEQUENCE [LARGE SCALE GENOMIC DNA]</scope>
    <source>
        <strain evidence="4">ATCC 35311 / CIP 104052 / LMG 20360 / NCIMB 702443</strain>
    </source>
</reference>
<sequence length="458" mass="51806">MLVFEDILGTVAPAYVENVEEVETLNEFGQLNFTMLDRKENKLAYQLLVPGTKITVPESNNHYKISTNNGASIGKYKQRTITALSIDRDLHAHYIDQVLKGSQSLESCLNFILKGTGFTYTLYDSYTHYAFSEDFGNGYADELLMSQLAKDSNFDFRFINNHINIYKTIGRKNRFLFIDGATIAKISESTDYTTITTHIKGSGKQDDKGKPLVSAEYTSPQAKDFGIIDAQFIQDDRFTDQKSLLNYLKSQIQDYPKVQYTVESSTFDQANAWQTKKYQVGDYGFLRDRHDVDMEVQIIGITSYPQQPQQGKKLTFGNKQLSLAQITTQLQKAKDSTKKYLNQMDAELDSTKKDIQKAAKGNVTGEVVKEKLIQLTAPIDVPSLSLQTGDPYWVITTAEGVKGPEKTITKIAPTYDVATEDKEGLLSKEDKAKLDKLDLDDIKNRLEKIENQLKEEEK</sequence>
<dbReference type="EMBL" id="AP012200">
    <property type="protein sequence ID" value="BAK21831.1"/>
    <property type="molecule type" value="Genomic_DNA"/>
</dbReference>
<reference key="2">
    <citation type="submission" date="2011-04" db="EMBL/GenBank/DDBJ databases">
        <title>Whole genome sequence of Melissococcus plutonius ATCC 35311.</title>
        <authorList>
            <person name="Okumura K."/>
            <person name="Arai R."/>
            <person name="Osaki M."/>
            <person name="Okura M."/>
            <person name="Kirikae T."/>
            <person name="Takamatsu D."/>
            <person name="Akiyama T."/>
        </authorList>
    </citation>
    <scope>NUCLEOTIDE SEQUENCE</scope>
    <source>
        <strain>ATCC 35311</strain>
    </source>
</reference>
<protein>
    <recommendedName>
        <fullName evidence="5">Prophage tail endopeptidase domain-containing protein</fullName>
    </recommendedName>
</protein>
<dbReference type="Pfam" id="PF06605">
    <property type="entry name" value="Prophage_tail"/>
    <property type="match status" value="1"/>
</dbReference>
<dbReference type="InterPro" id="IPR010572">
    <property type="entry name" value="Tail_dom"/>
</dbReference>
<evidence type="ECO:0008006" key="5">
    <source>
        <dbReference type="Google" id="ProtNLM"/>
    </source>
</evidence>
<keyword evidence="4" id="KW-1185">Reference proteome</keyword>
<evidence type="ECO:0000259" key="2">
    <source>
        <dbReference type="Pfam" id="PF18994"/>
    </source>
</evidence>